<evidence type="ECO:0000256" key="4">
    <source>
        <dbReference type="ARBA" id="ARBA00022692"/>
    </source>
</evidence>
<gene>
    <name evidence="9" type="ORF">A3B54_03045</name>
</gene>
<dbReference type="CDD" id="cd04179">
    <property type="entry name" value="DPM_DPG-synthase_like"/>
    <property type="match status" value="1"/>
</dbReference>
<dbReference type="Pfam" id="PF00535">
    <property type="entry name" value="Glycos_transf_2"/>
    <property type="match status" value="1"/>
</dbReference>
<dbReference type="InterPro" id="IPR029044">
    <property type="entry name" value="Nucleotide-diphossugar_trans"/>
</dbReference>
<dbReference type="PANTHER" id="PTHR48090:SF3">
    <property type="entry name" value="UNDECAPRENYL-PHOSPHATE 4-DEOXY-4-FORMAMIDO-L-ARABINOSE TRANSFERASE"/>
    <property type="match status" value="1"/>
</dbReference>
<reference evidence="9 10" key="1">
    <citation type="journal article" date="2016" name="Nat. Commun.">
        <title>Thousands of microbial genomes shed light on interconnected biogeochemical processes in an aquifer system.</title>
        <authorList>
            <person name="Anantharaman K."/>
            <person name="Brown C.T."/>
            <person name="Hug L.A."/>
            <person name="Sharon I."/>
            <person name="Castelle C.J."/>
            <person name="Probst A.J."/>
            <person name="Thomas B.C."/>
            <person name="Singh A."/>
            <person name="Wilkins M.J."/>
            <person name="Karaoz U."/>
            <person name="Brodie E.L."/>
            <person name="Williams K.H."/>
            <person name="Hubbard S.S."/>
            <person name="Banfield J.F."/>
        </authorList>
    </citation>
    <scope>NUCLEOTIDE SEQUENCE [LARGE SCALE GENOMIC DNA]</scope>
</reference>
<accession>A0A1F5H6F3</accession>
<keyword evidence="2" id="KW-0328">Glycosyltransferase</keyword>
<sequence length="240" mass="27837">MNLKNKIISITIPAYNEEKTIELVVKNAISSVSKISPKYEILLVDDGSIDNTLKIMADLKRKFKDKIRIIHHSKNKGFTGALKSCYENAKGDLIFLGPADGQFDYSELNLFTKEIPHYDIVAAYRIFNEESLYRKINSYLYHLLSRILFNLKLKEFSTCMLYSKKVRDSITIHAHPASALFLPEFFYKAIQNNYSIGQVPIHFYRRKGGKQKGANPKVIINTLVEMIKFWLYIRFKIVLQ</sequence>
<dbReference type="Gene3D" id="3.90.550.10">
    <property type="entry name" value="Spore Coat Polysaccharide Biosynthesis Protein SpsA, Chain A"/>
    <property type="match status" value="1"/>
</dbReference>
<evidence type="ECO:0000256" key="5">
    <source>
        <dbReference type="ARBA" id="ARBA00022985"/>
    </source>
</evidence>
<dbReference type="GO" id="GO:0009103">
    <property type="term" value="P:lipopolysaccharide biosynthetic process"/>
    <property type="evidence" value="ECO:0007669"/>
    <property type="project" value="UniProtKB-KW"/>
</dbReference>
<keyword evidence="3" id="KW-0808">Transferase</keyword>
<dbReference type="EMBL" id="MFBT01000012">
    <property type="protein sequence ID" value="OGD99639.1"/>
    <property type="molecule type" value="Genomic_DNA"/>
</dbReference>
<dbReference type="InterPro" id="IPR050256">
    <property type="entry name" value="Glycosyltransferase_2"/>
</dbReference>
<evidence type="ECO:0000259" key="8">
    <source>
        <dbReference type="Pfam" id="PF00535"/>
    </source>
</evidence>
<dbReference type="Proteomes" id="UP000177039">
    <property type="component" value="Unassembled WGS sequence"/>
</dbReference>
<keyword evidence="1" id="KW-1003">Cell membrane</keyword>
<evidence type="ECO:0000313" key="9">
    <source>
        <dbReference type="EMBL" id="OGD99639.1"/>
    </source>
</evidence>
<organism evidence="9 10">
    <name type="scientific">Candidatus Curtissbacteria bacterium RIFCSPLOWO2_01_FULL_42_50</name>
    <dbReference type="NCBI Taxonomy" id="1797730"/>
    <lineage>
        <taxon>Bacteria</taxon>
        <taxon>Candidatus Curtissiibacteriota</taxon>
    </lineage>
</organism>
<evidence type="ECO:0000256" key="3">
    <source>
        <dbReference type="ARBA" id="ARBA00022679"/>
    </source>
</evidence>
<evidence type="ECO:0000256" key="2">
    <source>
        <dbReference type="ARBA" id="ARBA00022676"/>
    </source>
</evidence>
<evidence type="ECO:0000256" key="6">
    <source>
        <dbReference type="ARBA" id="ARBA00022989"/>
    </source>
</evidence>
<evidence type="ECO:0000313" key="10">
    <source>
        <dbReference type="Proteomes" id="UP000177039"/>
    </source>
</evidence>
<dbReference type="InterPro" id="IPR001173">
    <property type="entry name" value="Glyco_trans_2-like"/>
</dbReference>
<feature type="domain" description="Glycosyltransferase 2-like" evidence="8">
    <location>
        <begin position="9"/>
        <end position="166"/>
    </location>
</feature>
<keyword evidence="5" id="KW-0448">Lipopolysaccharide biosynthesis</keyword>
<dbReference type="PANTHER" id="PTHR48090">
    <property type="entry name" value="UNDECAPRENYL-PHOSPHATE 4-DEOXY-4-FORMAMIDO-L-ARABINOSE TRANSFERASE-RELATED"/>
    <property type="match status" value="1"/>
</dbReference>
<protein>
    <recommendedName>
        <fullName evidence="8">Glycosyltransferase 2-like domain-containing protein</fullName>
    </recommendedName>
</protein>
<keyword evidence="4" id="KW-0812">Transmembrane</keyword>
<dbReference type="SUPFAM" id="SSF53448">
    <property type="entry name" value="Nucleotide-diphospho-sugar transferases"/>
    <property type="match status" value="1"/>
</dbReference>
<comment type="caution">
    <text evidence="9">The sequence shown here is derived from an EMBL/GenBank/DDBJ whole genome shotgun (WGS) entry which is preliminary data.</text>
</comment>
<name>A0A1F5H6F3_9BACT</name>
<evidence type="ECO:0000256" key="7">
    <source>
        <dbReference type="ARBA" id="ARBA00023136"/>
    </source>
</evidence>
<dbReference type="AlphaFoldDB" id="A0A1F5H6F3"/>
<evidence type="ECO:0000256" key="1">
    <source>
        <dbReference type="ARBA" id="ARBA00022475"/>
    </source>
</evidence>
<proteinExistence type="predicted"/>
<keyword evidence="6" id="KW-1133">Transmembrane helix</keyword>
<keyword evidence="7" id="KW-0472">Membrane</keyword>
<dbReference type="GO" id="GO:0005886">
    <property type="term" value="C:plasma membrane"/>
    <property type="evidence" value="ECO:0007669"/>
    <property type="project" value="TreeGrafter"/>
</dbReference>
<dbReference type="GO" id="GO:0099621">
    <property type="term" value="F:undecaprenyl-phosphate 4-deoxy-4-formamido-L-arabinose transferase activity"/>
    <property type="evidence" value="ECO:0007669"/>
    <property type="project" value="TreeGrafter"/>
</dbReference>